<keyword evidence="11" id="KW-1185">Reference proteome</keyword>
<reference evidence="10 11" key="1">
    <citation type="journal article" date="2021" name="Sci. Rep.">
        <title>Chromosome anchoring in Senegalese sole (Solea senegalensis) reveals sex-associated markers and genome rearrangements in flatfish.</title>
        <authorList>
            <person name="Guerrero-Cozar I."/>
            <person name="Gomez-Garrido J."/>
            <person name="Berbel C."/>
            <person name="Martinez-Blanch J.F."/>
            <person name="Alioto T."/>
            <person name="Claros M.G."/>
            <person name="Gagnaire P.A."/>
            <person name="Manchado M."/>
        </authorList>
    </citation>
    <scope>NUCLEOTIDE SEQUENCE [LARGE SCALE GENOMIC DNA]</scope>
    <source>
        <strain evidence="10">Sse05_10M</strain>
    </source>
</reference>
<organism evidence="10 11">
    <name type="scientific">Solea senegalensis</name>
    <name type="common">Senegalese sole</name>
    <dbReference type="NCBI Taxonomy" id="28829"/>
    <lineage>
        <taxon>Eukaryota</taxon>
        <taxon>Metazoa</taxon>
        <taxon>Chordata</taxon>
        <taxon>Craniata</taxon>
        <taxon>Vertebrata</taxon>
        <taxon>Euteleostomi</taxon>
        <taxon>Actinopterygii</taxon>
        <taxon>Neopterygii</taxon>
        <taxon>Teleostei</taxon>
        <taxon>Neoteleostei</taxon>
        <taxon>Acanthomorphata</taxon>
        <taxon>Carangaria</taxon>
        <taxon>Pleuronectiformes</taxon>
        <taxon>Pleuronectoidei</taxon>
        <taxon>Soleidae</taxon>
        <taxon>Solea</taxon>
    </lineage>
</organism>
<evidence type="ECO:0000256" key="9">
    <source>
        <dbReference type="SAM" id="SignalP"/>
    </source>
</evidence>
<evidence type="ECO:0000256" key="1">
    <source>
        <dbReference type="ARBA" id="ARBA00004609"/>
    </source>
</evidence>
<evidence type="ECO:0000313" key="10">
    <source>
        <dbReference type="EMBL" id="KAG7501989.1"/>
    </source>
</evidence>
<dbReference type="CDD" id="cd23625">
    <property type="entry name" value="TFP_LU_ECD_LYPD6"/>
    <property type="match status" value="1"/>
</dbReference>
<keyword evidence="6" id="KW-1015">Disulfide bond</keyword>
<evidence type="ECO:0000256" key="6">
    <source>
        <dbReference type="ARBA" id="ARBA00023157"/>
    </source>
</evidence>
<name>A0AAV6R9A3_SOLSE</name>
<keyword evidence="2" id="KW-1003">Cell membrane</keyword>
<evidence type="ECO:0000256" key="2">
    <source>
        <dbReference type="ARBA" id="ARBA00022475"/>
    </source>
</evidence>
<evidence type="ECO:0000256" key="7">
    <source>
        <dbReference type="ARBA" id="ARBA00023180"/>
    </source>
</evidence>
<keyword evidence="5" id="KW-0472">Membrane</keyword>
<evidence type="ECO:0000256" key="3">
    <source>
        <dbReference type="ARBA" id="ARBA00022622"/>
    </source>
</evidence>
<evidence type="ECO:0000256" key="4">
    <source>
        <dbReference type="ARBA" id="ARBA00022729"/>
    </source>
</evidence>
<comment type="caution">
    <text evidence="10">The sequence shown here is derived from an EMBL/GenBank/DDBJ whole genome shotgun (WGS) entry which is preliminary data.</text>
</comment>
<sequence length="174" mass="19458">MELWPAVAWLLLLIVILDLLKSCHGRDFTEQDLIFLYPSSTPFPGGFKCFTCEDEQDNFECNRWAPDVYCPREAKYCYTRHIIDVKGVSLSVTKRCAALDDCLATGCSEMDHEGKKVCTACCEGNICNLPVPRNETDSIFSTRSPHSGSTERLSHSQAQTFSITVALLIILRGV</sequence>
<gene>
    <name evidence="10" type="ORF">JOB18_011360</name>
</gene>
<keyword evidence="7" id="KW-0325">Glycoprotein</keyword>
<accession>A0AAV6R9A3</accession>
<dbReference type="Proteomes" id="UP000693946">
    <property type="component" value="Linkage Group LG2"/>
</dbReference>
<evidence type="ECO:0000256" key="5">
    <source>
        <dbReference type="ARBA" id="ARBA00023136"/>
    </source>
</evidence>
<dbReference type="GO" id="GO:0005886">
    <property type="term" value="C:plasma membrane"/>
    <property type="evidence" value="ECO:0007669"/>
    <property type="project" value="UniProtKB-SubCell"/>
</dbReference>
<feature type="signal peptide" evidence="9">
    <location>
        <begin position="1"/>
        <end position="25"/>
    </location>
</feature>
<keyword evidence="3" id="KW-0336">GPI-anchor</keyword>
<comment type="subcellular location">
    <subcellularLocation>
        <location evidence="1">Cell membrane</location>
        <topology evidence="1">Lipid-anchor</topology>
        <topology evidence="1">GPI-anchor</topology>
    </subcellularLocation>
</comment>
<evidence type="ECO:0000313" key="11">
    <source>
        <dbReference type="Proteomes" id="UP000693946"/>
    </source>
</evidence>
<dbReference type="PANTHER" id="PTHR31171:SF0">
    <property type="entry name" value="LY6_PLAUR DOMAIN-CONTAINING PROTEIN 6"/>
    <property type="match status" value="1"/>
</dbReference>
<dbReference type="InterPro" id="IPR039457">
    <property type="entry name" value="LYPD6-like"/>
</dbReference>
<dbReference type="GO" id="GO:0030550">
    <property type="term" value="F:acetylcholine receptor inhibitor activity"/>
    <property type="evidence" value="ECO:0007669"/>
    <property type="project" value="TreeGrafter"/>
</dbReference>
<keyword evidence="8" id="KW-0449">Lipoprotein</keyword>
<dbReference type="AlphaFoldDB" id="A0AAV6R9A3"/>
<evidence type="ECO:0008006" key="12">
    <source>
        <dbReference type="Google" id="ProtNLM"/>
    </source>
</evidence>
<dbReference type="EMBL" id="JAGKHQ010000012">
    <property type="protein sequence ID" value="KAG7501989.1"/>
    <property type="molecule type" value="Genomic_DNA"/>
</dbReference>
<feature type="chain" id="PRO_5043518266" description="Ly6/PLAUR domain-containing protein 6" evidence="9">
    <location>
        <begin position="26"/>
        <end position="174"/>
    </location>
</feature>
<evidence type="ECO:0000256" key="8">
    <source>
        <dbReference type="ARBA" id="ARBA00023288"/>
    </source>
</evidence>
<protein>
    <recommendedName>
        <fullName evidence="12">Ly6/PLAUR domain-containing protein 6</fullName>
    </recommendedName>
</protein>
<dbReference type="GO" id="GO:0090263">
    <property type="term" value="P:positive regulation of canonical Wnt signaling pathway"/>
    <property type="evidence" value="ECO:0007669"/>
    <property type="project" value="TreeGrafter"/>
</dbReference>
<dbReference type="Pfam" id="PF16975">
    <property type="entry name" value="UPAR_LY6_2"/>
    <property type="match status" value="1"/>
</dbReference>
<dbReference type="PANTHER" id="PTHR31171">
    <property type="entry name" value="LY6/PLAUR DOMAIN-CONTAINING PROTEIN 6"/>
    <property type="match status" value="1"/>
</dbReference>
<dbReference type="GO" id="GO:0098552">
    <property type="term" value="C:side of membrane"/>
    <property type="evidence" value="ECO:0007669"/>
    <property type="project" value="UniProtKB-KW"/>
</dbReference>
<proteinExistence type="predicted"/>
<keyword evidence="4 9" id="KW-0732">Signal</keyword>